<evidence type="ECO:0000256" key="2">
    <source>
        <dbReference type="SAM" id="Coils"/>
    </source>
</evidence>
<dbReference type="Gene3D" id="3.30.160.60">
    <property type="entry name" value="Classic Zinc Finger"/>
    <property type="match status" value="1"/>
</dbReference>
<dbReference type="GO" id="GO:0008270">
    <property type="term" value="F:zinc ion binding"/>
    <property type="evidence" value="ECO:0007669"/>
    <property type="project" value="UniProtKB-KW"/>
</dbReference>
<proteinExistence type="predicted"/>
<feature type="domain" description="B box-type" evidence="3">
    <location>
        <begin position="10"/>
        <end position="53"/>
    </location>
</feature>
<protein>
    <submittedName>
        <fullName evidence="4">PML</fullName>
    </submittedName>
</protein>
<keyword evidence="1" id="KW-0479">Metal-binding</keyword>
<dbReference type="CDD" id="cd19757">
    <property type="entry name" value="Bbox1"/>
    <property type="match status" value="1"/>
</dbReference>
<dbReference type="InterPro" id="IPR015943">
    <property type="entry name" value="WD40/YVTN_repeat-like_dom_sf"/>
</dbReference>
<evidence type="ECO:0000259" key="3">
    <source>
        <dbReference type="PROSITE" id="PS50119"/>
    </source>
</evidence>
<keyword evidence="1" id="KW-0863">Zinc-finger</keyword>
<dbReference type="PANTHER" id="PTHR25462:SF296">
    <property type="entry name" value="MEIOTIC P26, ISOFORM F"/>
    <property type="match status" value="1"/>
</dbReference>
<feature type="coiled-coil region" evidence="2">
    <location>
        <begin position="112"/>
        <end position="164"/>
    </location>
</feature>
<dbReference type="InterPro" id="IPR000315">
    <property type="entry name" value="Znf_B-box"/>
</dbReference>
<feature type="coiled-coil region" evidence="2">
    <location>
        <begin position="191"/>
        <end position="218"/>
    </location>
</feature>
<evidence type="ECO:0000313" key="5">
    <source>
        <dbReference type="Proteomes" id="UP000507470"/>
    </source>
</evidence>
<gene>
    <name evidence="4" type="ORF">MCOR_23622</name>
</gene>
<dbReference type="InterPro" id="IPR047153">
    <property type="entry name" value="TRIM45/56/19-like"/>
</dbReference>
<dbReference type="Proteomes" id="UP000507470">
    <property type="component" value="Unassembled WGS sequence"/>
</dbReference>
<evidence type="ECO:0000313" key="4">
    <source>
        <dbReference type="EMBL" id="CAC5388351.1"/>
    </source>
</evidence>
<dbReference type="PANTHER" id="PTHR25462">
    <property type="entry name" value="BONUS, ISOFORM C-RELATED"/>
    <property type="match status" value="1"/>
</dbReference>
<name>A0A6J8BYM2_MYTCO</name>
<evidence type="ECO:0000256" key="1">
    <source>
        <dbReference type="PROSITE-ProRule" id="PRU00024"/>
    </source>
</evidence>
<dbReference type="AlphaFoldDB" id="A0A6J8BYM2"/>
<dbReference type="Gene3D" id="2.120.10.30">
    <property type="entry name" value="TolB, C-terminal domain"/>
    <property type="match status" value="1"/>
</dbReference>
<dbReference type="Pfam" id="PF06739">
    <property type="entry name" value="SBBP"/>
    <property type="match status" value="1"/>
</dbReference>
<dbReference type="OrthoDB" id="6101175at2759"/>
<dbReference type="InterPro" id="IPR011042">
    <property type="entry name" value="6-blade_b-propeller_TolB-like"/>
</dbReference>
<reference evidence="4 5" key="1">
    <citation type="submission" date="2020-06" db="EMBL/GenBank/DDBJ databases">
        <authorList>
            <person name="Li R."/>
            <person name="Bekaert M."/>
        </authorList>
    </citation>
    <scope>NUCLEOTIDE SEQUENCE [LARGE SCALE GENOMIC DNA]</scope>
    <source>
        <strain evidence="5">wild</strain>
    </source>
</reference>
<keyword evidence="2" id="KW-0175">Coiled coil</keyword>
<dbReference type="SMART" id="SM00336">
    <property type="entry name" value="BBOX"/>
    <property type="match status" value="1"/>
</dbReference>
<dbReference type="EMBL" id="CACVKT020004159">
    <property type="protein sequence ID" value="CAC5388351.1"/>
    <property type="molecule type" value="Genomic_DNA"/>
</dbReference>
<dbReference type="SUPFAM" id="SSF57845">
    <property type="entry name" value="B-box zinc-binding domain"/>
    <property type="match status" value="1"/>
</dbReference>
<dbReference type="SUPFAM" id="SSF63825">
    <property type="entry name" value="YWTD domain"/>
    <property type="match status" value="1"/>
</dbReference>
<accession>A0A6J8BYM2</accession>
<dbReference type="PROSITE" id="PS50119">
    <property type="entry name" value="ZF_BBOX"/>
    <property type="match status" value="1"/>
</dbReference>
<organism evidence="4 5">
    <name type="scientific">Mytilus coruscus</name>
    <name type="common">Sea mussel</name>
    <dbReference type="NCBI Taxonomy" id="42192"/>
    <lineage>
        <taxon>Eukaryota</taxon>
        <taxon>Metazoa</taxon>
        <taxon>Spiralia</taxon>
        <taxon>Lophotrochozoa</taxon>
        <taxon>Mollusca</taxon>
        <taxon>Bivalvia</taxon>
        <taxon>Autobranchia</taxon>
        <taxon>Pteriomorphia</taxon>
        <taxon>Mytilida</taxon>
        <taxon>Mytiloidea</taxon>
        <taxon>Mytilidae</taxon>
        <taxon>Mytilinae</taxon>
        <taxon>Mytilus</taxon>
    </lineage>
</organism>
<sequence length="563" mass="63963">MASSTPVCGICDQNNITIPSMIWCFECDEGLCLECKGHHSLSKGTRKHTTVPISEYQKLPCDIVKITENCVKHNEKFNIYCKKHESLCCGICIVEKHLACRDLGKLADIIQNTKFANAFDEIEQSLAELTNNIQRIRNDRENNMKRLSKKRKQIKQEIKHTRITLNNHLDKIQADILKKLNATEETETKLIGEQLDLLKEEESELTEYRKNIQNIKQHATDLQKFISIKDLEKKVTRKDEFLMAVIDTEKFKDLEMTYNANAAMQNVTNYIKNFGEIIIKTKPCDVILTRRKANQAQIMMPNISPKSVENIKVMLHKTINTMVNRTWGCCMLPDGRTTFADYLNKIVRIFKTDGSKDFDVTTATNPCDIAYNSEDKTLIVTSGQSDKQCITIIDIQNKQIKNEIPVDNKYYGVAVKNGKFICCAAGKGIHLINPHSSSRNDIICDKIPKFCYVETFGDKIFETNNKLNSVICYDIQGSVQWSFKDESVLKGPIGISVDNDGNVYVVGKSSSNVVAISADGQQYKEILTAKDYLLDPSCLYYNISSNQLLVANYEKNAMIFTLN</sequence>
<dbReference type="InterPro" id="IPR010620">
    <property type="entry name" value="SBBP_repeat"/>
</dbReference>
<dbReference type="Gene3D" id="2.130.10.10">
    <property type="entry name" value="YVTN repeat-like/Quinoprotein amine dehydrogenase"/>
    <property type="match status" value="1"/>
</dbReference>
<keyword evidence="5" id="KW-1185">Reference proteome</keyword>
<keyword evidence="1" id="KW-0862">Zinc</keyword>